<keyword evidence="2" id="KW-0378">Hydrolase</keyword>
<comment type="caution">
    <text evidence="4">The sequence shown here is derived from an EMBL/GenBank/DDBJ whole genome shotgun (WGS) entry which is preliminary data.</text>
</comment>
<dbReference type="PANTHER" id="PTHR43108:SF6">
    <property type="entry name" value="N-SULPHOGLUCOSAMINE SULPHOHYDROLASE"/>
    <property type="match status" value="1"/>
</dbReference>
<dbReference type="CDD" id="cd16031">
    <property type="entry name" value="G6S_like"/>
    <property type="match status" value="1"/>
</dbReference>
<organism evidence="4 5">
    <name type="scientific">Seonamhaeicola maritimus</name>
    <dbReference type="NCBI Taxonomy" id="2591822"/>
    <lineage>
        <taxon>Bacteria</taxon>
        <taxon>Pseudomonadati</taxon>
        <taxon>Bacteroidota</taxon>
        <taxon>Flavobacteriia</taxon>
        <taxon>Flavobacteriales</taxon>
        <taxon>Flavobacteriaceae</taxon>
    </lineage>
</organism>
<dbReference type="SUPFAM" id="SSF53649">
    <property type="entry name" value="Alkaline phosphatase-like"/>
    <property type="match status" value="1"/>
</dbReference>
<gene>
    <name evidence="4" type="ORF">FUA22_13375</name>
</gene>
<evidence type="ECO:0000313" key="4">
    <source>
        <dbReference type="EMBL" id="TXG36075.1"/>
    </source>
</evidence>
<accession>A0A5C7GFL6</accession>
<feature type="domain" description="N-sulphoglucosamine sulphohydrolase C-terminal" evidence="3">
    <location>
        <begin position="353"/>
        <end position="505"/>
    </location>
</feature>
<dbReference type="Proteomes" id="UP000321080">
    <property type="component" value="Unassembled WGS sequence"/>
</dbReference>
<dbReference type="PROSITE" id="PS00523">
    <property type="entry name" value="SULFATASE_1"/>
    <property type="match status" value="1"/>
</dbReference>
<dbReference type="PANTHER" id="PTHR43108">
    <property type="entry name" value="N-ACETYLGLUCOSAMINE-6-SULFATASE FAMILY MEMBER"/>
    <property type="match status" value="1"/>
</dbReference>
<dbReference type="PROSITE" id="PS51257">
    <property type="entry name" value="PROKAR_LIPOPROTEIN"/>
    <property type="match status" value="1"/>
</dbReference>
<evidence type="ECO:0000313" key="5">
    <source>
        <dbReference type="Proteomes" id="UP000321080"/>
    </source>
</evidence>
<evidence type="ECO:0000259" key="3">
    <source>
        <dbReference type="Pfam" id="PF16347"/>
    </source>
</evidence>
<dbReference type="AlphaFoldDB" id="A0A5C7GFL6"/>
<protein>
    <submittedName>
        <fullName evidence="4">Sulfatase</fullName>
    </submittedName>
</protein>
<reference evidence="4 5" key="1">
    <citation type="submission" date="2019-08" db="EMBL/GenBank/DDBJ databases">
        <title>Seonamhaeicola sediminis sp. nov., isolated from marine sediment.</title>
        <authorList>
            <person name="Cao W.R."/>
        </authorList>
    </citation>
    <scope>NUCLEOTIDE SEQUENCE [LARGE SCALE GENOMIC DNA]</scope>
    <source>
        <strain evidence="4 5">1505</strain>
    </source>
</reference>
<sequence>MFKILKYSFALALLALSCKEANKKQALNTTNTVANQRPNIIYIMADDLTTQAISAYGGIYKDIAPTPNIDKIAKEGMLFQDVLCTNAICGPSRAAILTGNYSNRNGYYKNESGGKFDDSQWTFPQEFQKNGYQTSLFGKWHLGTEPKGFDVFKYHNSAGQQGHYWNPTFNENGKDVKEEGYATNLSTDFAINWLEAERDKENPFLMVLQYKAPHRPWQPDTKYEKLWEDIEMPYPSTFNDDYKGRELTAGDTEMTMEYFSRRDMKYEEPANLKGKEKIQWAFYGAKRGEIVQPEGMTAEEGRKWRYQTYIKDYLACVKSVDDNVGRVLDYLDENGLTDNTIIVLTSDQGFYLGDHGFFDKRFIYEESLRMPFMVKYPKLVKAGTVNEDIITNIDFAPTFLDLANISTKQKMHGKSFKSILDGQAPSDWQKGMYYHYYEFPYWHHVQPHYGIRTQKYTLAHFYYNIDVWELYDLEKDPEQLKNVIEDLEYSNIVAGLKEELKDLMRKYENDKSLADFRNITDKDFGSIVDVKDDETSVKDVITN</sequence>
<dbReference type="InterPro" id="IPR017850">
    <property type="entry name" value="Alkaline_phosphatase_core_sf"/>
</dbReference>
<proteinExistence type="inferred from homology"/>
<dbReference type="Pfam" id="PF16347">
    <property type="entry name" value="SGSH_C"/>
    <property type="match status" value="1"/>
</dbReference>
<dbReference type="InterPro" id="IPR024607">
    <property type="entry name" value="Sulfatase_CS"/>
</dbReference>
<keyword evidence="5" id="KW-1185">Reference proteome</keyword>
<dbReference type="GO" id="GO:0016787">
    <property type="term" value="F:hydrolase activity"/>
    <property type="evidence" value="ECO:0007669"/>
    <property type="project" value="UniProtKB-KW"/>
</dbReference>
<dbReference type="InterPro" id="IPR032506">
    <property type="entry name" value="SGSH_C"/>
</dbReference>
<comment type="similarity">
    <text evidence="1">Belongs to the sulfatase family.</text>
</comment>
<dbReference type="OrthoDB" id="9815108at2"/>
<dbReference type="RefSeq" id="WP_147769104.1">
    <property type="nucleotide sequence ID" value="NZ_VRKQ01000012.1"/>
</dbReference>
<evidence type="ECO:0000256" key="2">
    <source>
        <dbReference type="ARBA" id="ARBA00022801"/>
    </source>
</evidence>
<name>A0A5C7GFL6_9FLAO</name>
<dbReference type="EMBL" id="VRKQ01000012">
    <property type="protein sequence ID" value="TXG36075.1"/>
    <property type="molecule type" value="Genomic_DNA"/>
</dbReference>
<evidence type="ECO:0000256" key="1">
    <source>
        <dbReference type="ARBA" id="ARBA00008779"/>
    </source>
</evidence>
<dbReference type="Gene3D" id="3.40.720.10">
    <property type="entry name" value="Alkaline Phosphatase, subunit A"/>
    <property type="match status" value="1"/>
</dbReference>